<feature type="region of interest" description="Disordered" evidence="1">
    <location>
        <begin position="801"/>
        <end position="824"/>
    </location>
</feature>
<accession>A0A2B7X9P2</accession>
<feature type="region of interest" description="Disordered" evidence="1">
    <location>
        <begin position="480"/>
        <end position="536"/>
    </location>
</feature>
<dbReference type="Pfam" id="PF10056">
    <property type="entry name" value="DUF2293"/>
    <property type="match status" value="1"/>
</dbReference>
<feature type="compositionally biased region" description="Basic and acidic residues" evidence="1">
    <location>
        <begin position="344"/>
        <end position="368"/>
    </location>
</feature>
<feature type="region of interest" description="Disordered" evidence="1">
    <location>
        <begin position="837"/>
        <end position="907"/>
    </location>
</feature>
<evidence type="ECO:0000256" key="1">
    <source>
        <dbReference type="SAM" id="MobiDB-lite"/>
    </source>
</evidence>
<proteinExistence type="predicted"/>
<dbReference type="Proteomes" id="UP000224634">
    <property type="component" value="Unassembled WGS sequence"/>
</dbReference>
<evidence type="ECO:0000313" key="4">
    <source>
        <dbReference type="Proteomes" id="UP000224634"/>
    </source>
</evidence>
<feature type="region of interest" description="Disordered" evidence="1">
    <location>
        <begin position="554"/>
        <end position="573"/>
    </location>
</feature>
<dbReference type="EMBL" id="PDNA01000186">
    <property type="protein sequence ID" value="PGH05619.1"/>
    <property type="molecule type" value="Genomic_DNA"/>
</dbReference>
<gene>
    <name evidence="3" type="ORF">AJ80_08311</name>
</gene>
<dbReference type="OrthoDB" id="5288828at2759"/>
<feature type="domain" description="DUF2293" evidence="2">
    <location>
        <begin position="161"/>
        <end position="244"/>
    </location>
</feature>
<feature type="region of interest" description="Disordered" evidence="1">
    <location>
        <begin position="412"/>
        <end position="433"/>
    </location>
</feature>
<evidence type="ECO:0000313" key="3">
    <source>
        <dbReference type="EMBL" id="PGH05619.1"/>
    </source>
</evidence>
<dbReference type="PANTHER" id="PTHR38113:SF1">
    <property type="entry name" value="DUF2293 DOMAIN-CONTAINING PROTEIN"/>
    <property type="match status" value="1"/>
</dbReference>
<feature type="compositionally biased region" description="Low complexity" evidence="1">
    <location>
        <begin position="515"/>
        <end position="530"/>
    </location>
</feature>
<evidence type="ECO:0000259" key="2">
    <source>
        <dbReference type="Pfam" id="PF10056"/>
    </source>
</evidence>
<reference evidence="3 4" key="1">
    <citation type="submission" date="2017-10" db="EMBL/GenBank/DDBJ databases">
        <title>Comparative genomics in systemic dimorphic fungi from Ajellomycetaceae.</title>
        <authorList>
            <person name="Munoz J.F."/>
            <person name="Mcewen J.G."/>
            <person name="Clay O.K."/>
            <person name="Cuomo C.A."/>
        </authorList>
    </citation>
    <scope>NUCLEOTIDE SEQUENCE [LARGE SCALE GENOMIC DNA]</scope>
    <source>
        <strain evidence="3 4">UAMH7299</strain>
    </source>
</reference>
<comment type="caution">
    <text evidence="3">The sequence shown here is derived from an EMBL/GenBank/DDBJ whole genome shotgun (WGS) entry which is preliminary data.</text>
</comment>
<dbReference type="AlphaFoldDB" id="A0A2B7X9P2"/>
<feature type="compositionally biased region" description="Polar residues" evidence="1">
    <location>
        <begin position="412"/>
        <end position="421"/>
    </location>
</feature>
<organism evidence="3 4">
    <name type="scientific">Polytolypa hystricis (strain UAMH7299)</name>
    <dbReference type="NCBI Taxonomy" id="1447883"/>
    <lineage>
        <taxon>Eukaryota</taxon>
        <taxon>Fungi</taxon>
        <taxon>Dikarya</taxon>
        <taxon>Ascomycota</taxon>
        <taxon>Pezizomycotina</taxon>
        <taxon>Eurotiomycetes</taxon>
        <taxon>Eurotiomycetidae</taxon>
        <taxon>Onygenales</taxon>
        <taxon>Onygenales incertae sedis</taxon>
        <taxon>Polytolypa</taxon>
    </lineage>
</organism>
<keyword evidence="4" id="KW-1185">Reference proteome</keyword>
<sequence length="949" mass="107072">MTRVISRATSAHALRARDKPKIRKHKIIMESITQEKKKLRSVISFEAKAPPGYTFIPAGNPQFTNACKEICRKEALKVYTVTTTPHQRTHNLSQQVHRIGCHFPSAVVATVCMEQGMFLSQNGKLMPYQQNPYDSSANLRRARRADSEVSQNTINTEARDAIRDLFPNIPTKDLNQIIKTAFQKGKRKVGTAVELPLARRVQLAVVAHIRHVYTQYDRLLKITSFQEARKAVEEPCLAMLVRWRGDEENGTTVLEDVFREVIVISDDEDEDDSDSYQVGDADVEGRDLSVEIISTNPVAGEIHTTTVNYGASQPTDQDHLVDVSEDDAPSGFRFVPQPPRRRKAADQKRPDRRGFSRYQAWDRARDKYGGNQHVVSTNTPAEHPVERHYLPASTHNHLIEPSRIRHAPVGSVSNQTVTVKSPQRRPFTPIDETHGATSRLIPLDKPSVRRFHDSETGPPDVIRLPDGSIFERADDLMLPRPISNTSRPSNLRPIIISPNAAPMPSEQVRYRAEASSSNNNYNYNSSSSYNKVRPHHGADLNESLEHRVLPSIERYSPPTQGRQSVDPPPLTFRKRAPSAVFEDLAPRRLSRIEEISGQVNLIDINDRETFTRKRQRMDLDPVSHRAPPGENRWEAPRPVFVPDSNETVPTHQIASQDAYNARGLDRTATSVHDRNTFLYPEHSVLLDRQLERIPVGNEGPSHAIPRRIHHSGDIYRESGCQNKAPPLPESPLRLSSRNQLVMSSTSLPAFHDSGYRVREDGTAVGSDPLSHFNRLAPYHIAFEDREGPRVSDIGPYRDASHLRLGRHTSPGGGQSLHDPDNSTIYSHDFVRPVQLQEEDPHVTRSSRRPAPQGEQQPNISRSRFARYDKAASRIQLDGPRSPQWSQSGTRVPPSEAQPTFMASPAHREDSALQYPHTLASFRELGQPHVYDGRYECHDKSNLYGDWISI</sequence>
<dbReference type="InterPro" id="IPR018744">
    <property type="entry name" value="DUF2293"/>
</dbReference>
<protein>
    <recommendedName>
        <fullName evidence="2">DUF2293 domain-containing protein</fullName>
    </recommendedName>
</protein>
<dbReference type="STRING" id="1447883.A0A2B7X9P2"/>
<dbReference type="PANTHER" id="PTHR38113">
    <property type="match status" value="1"/>
</dbReference>
<feature type="region of interest" description="Disordered" evidence="1">
    <location>
        <begin position="309"/>
        <end position="371"/>
    </location>
</feature>
<name>A0A2B7X9P2_POLH7</name>